<dbReference type="EMBL" id="JBBKAJ010000022">
    <property type="protein sequence ID" value="MEJ8637041.1"/>
    <property type="molecule type" value="Genomic_DNA"/>
</dbReference>
<protein>
    <submittedName>
        <fullName evidence="1">Uncharacterized protein</fullName>
    </submittedName>
</protein>
<evidence type="ECO:0000313" key="1">
    <source>
        <dbReference type="EMBL" id="MEJ8637041.1"/>
    </source>
</evidence>
<evidence type="ECO:0000313" key="2">
    <source>
        <dbReference type="Proteomes" id="UP001377168"/>
    </source>
</evidence>
<organism evidence="1 2">
    <name type="scientific">Streptomyces achmelvichensis</name>
    <dbReference type="NCBI Taxonomy" id="3134111"/>
    <lineage>
        <taxon>Bacteria</taxon>
        <taxon>Bacillati</taxon>
        <taxon>Actinomycetota</taxon>
        <taxon>Actinomycetes</taxon>
        <taxon>Kitasatosporales</taxon>
        <taxon>Streptomycetaceae</taxon>
        <taxon>Streptomyces</taxon>
    </lineage>
</organism>
<accession>A0ACC6Q073</accession>
<reference evidence="1" key="1">
    <citation type="submission" date="2024-03" db="EMBL/GenBank/DDBJ databases">
        <title>Novel Streptomyces species of biotechnological and ecological value are a feature of Machair soil.</title>
        <authorList>
            <person name="Prole J.R."/>
            <person name="Goodfellow M."/>
            <person name="Allenby N."/>
            <person name="Ward A.C."/>
        </authorList>
    </citation>
    <scope>NUCLEOTIDE SEQUENCE</scope>
    <source>
        <strain evidence="1">MS2.AVA.5</strain>
    </source>
</reference>
<sequence>MTAALGSHPSAHRGEAGTFPSDTEFPVVWRELLAESAAWNQVDCASYLRSWCGEAPEDVAARFAGVNHIGVYLGDYASDEEVFRWHAYLEGLKRAGELSGVEMGPSYISPRQYGTPGWWLSLSLPDGRVIETFTCRHFGPWLSKPVSERRRLMSHVALEVAAAADVRAVLDGLERDIEHLETIAYTEADEVGHTYGHLRNNTTRTVLEVVYDAAKKESSAAPGEAR</sequence>
<dbReference type="Proteomes" id="UP001377168">
    <property type="component" value="Unassembled WGS sequence"/>
</dbReference>
<comment type="caution">
    <text evidence="1">The sequence shown here is derived from an EMBL/GenBank/DDBJ whole genome shotgun (WGS) entry which is preliminary data.</text>
</comment>
<proteinExistence type="predicted"/>
<keyword evidence="2" id="KW-1185">Reference proteome</keyword>
<gene>
    <name evidence="1" type="ORF">WKI67_27125</name>
</gene>
<name>A0ACC6Q073_9ACTN</name>